<evidence type="ECO:0000256" key="4">
    <source>
        <dbReference type="ARBA" id="ARBA00075195"/>
    </source>
</evidence>
<feature type="region of interest" description="Disordered" evidence="5">
    <location>
        <begin position="286"/>
        <end position="314"/>
    </location>
</feature>
<dbReference type="InterPro" id="IPR040238">
    <property type="entry name" value="TAL-like"/>
</dbReference>
<feature type="compositionally biased region" description="Basic and acidic residues" evidence="5">
    <location>
        <begin position="34"/>
        <end position="74"/>
    </location>
</feature>
<dbReference type="SMART" id="SM00353">
    <property type="entry name" value="HLH"/>
    <property type="match status" value="1"/>
</dbReference>
<evidence type="ECO:0000256" key="3">
    <source>
        <dbReference type="ARBA" id="ARBA00023163"/>
    </source>
</evidence>
<evidence type="ECO:0000259" key="6">
    <source>
        <dbReference type="PROSITE" id="PS50888"/>
    </source>
</evidence>
<evidence type="ECO:0000256" key="2">
    <source>
        <dbReference type="ARBA" id="ARBA00023125"/>
    </source>
</evidence>
<comment type="caution">
    <text evidence="7">The sequence shown here is derived from an EMBL/GenBank/DDBJ whole genome shotgun (WGS) entry which is preliminary data.</text>
</comment>
<dbReference type="GO" id="GO:0000978">
    <property type="term" value="F:RNA polymerase II cis-regulatory region sequence-specific DNA binding"/>
    <property type="evidence" value="ECO:0007669"/>
    <property type="project" value="TreeGrafter"/>
</dbReference>
<protein>
    <recommendedName>
        <fullName evidence="4">Stem cell protein</fullName>
    </recommendedName>
</protein>
<reference evidence="7 8" key="1">
    <citation type="journal article" date="2018" name="G3 (Bethesda)">
        <title>A High-Quality Reference Genome for the Invasive Mosquitofish Gambusia affinis Using a Chicago Library.</title>
        <authorList>
            <person name="Hoffberg S.L."/>
            <person name="Troendle N.J."/>
            <person name="Glenn T.C."/>
            <person name="Mahmud O."/>
            <person name="Louha S."/>
            <person name="Chalopin D."/>
            <person name="Bennetzen J.L."/>
            <person name="Mauricio R."/>
        </authorList>
    </citation>
    <scope>NUCLEOTIDE SEQUENCE [LARGE SCALE GENOMIC DNA]</scope>
    <source>
        <strain evidence="7">NE01/NJP1002.9</strain>
        <tissue evidence="7">Muscle</tissue>
    </source>
</reference>
<feature type="region of interest" description="Disordered" evidence="5">
    <location>
        <begin position="1"/>
        <end position="87"/>
    </location>
</feature>
<feature type="region of interest" description="Disordered" evidence="5">
    <location>
        <begin position="476"/>
        <end position="496"/>
    </location>
</feature>
<dbReference type="CDD" id="cd11413">
    <property type="entry name" value="bHLH_TS_TAL_LYL"/>
    <property type="match status" value="1"/>
</dbReference>
<dbReference type="GO" id="GO:0000981">
    <property type="term" value="F:DNA-binding transcription factor activity, RNA polymerase II-specific"/>
    <property type="evidence" value="ECO:0007669"/>
    <property type="project" value="InterPro"/>
</dbReference>
<feature type="compositionally biased region" description="Polar residues" evidence="5">
    <location>
        <begin position="358"/>
        <end position="368"/>
    </location>
</feature>
<keyword evidence="3" id="KW-0804">Transcription</keyword>
<accession>A0A315VPR5</accession>
<keyword evidence="8" id="KW-1185">Reference proteome</keyword>
<dbReference type="PROSITE" id="PS50888">
    <property type="entry name" value="BHLH"/>
    <property type="match status" value="1"/>
</dbReference>
<name>A0A315VPR5_GAMAF</name>
<keyword evidence="1" id="KW-0805">Transcription regulation</keyword>
<feature type="region of interest" description="Disordered" evidence="5">
    <location>
        <begin position="330"/>
        <end position="369"/>
    </location>
</feature>
<sequence>MMEKREQELCPGSPDAGSGPGKREDSAIISRHNGYKEEEKPRIERGEEGDANERVKEEEEADKKERGGSFKGAEETDDVPLQNSSNGTSISIIINGVARETASLNALDLKREVPVIELSRRDAIKALEQRTESHLVPITELRRPPPLPLPPPHRDDARMVQLSPNAFPVPARAMLYNLAQPLAAINSLGGESEQYSMYPSNRVKRRPAPYEVELDEAGQPKIVRRIFTNSRERWRQQNVNGAFAELRKLIPTHPPDKKLSKNEILRLAMKYISFLSNLLEDQDGGRNVGNSTDGDTGLLVGVPTHEGGPQGAAHQETVVGLARDDLLETMSPGSSCGSLPDGDGEGSPESFMEDQDSPPATRTLTASRGPSLHLAARDLRRNGRPLDESIRDYQVFGDLSCAPLWLSCNSTEGLSRNNILSFSQWESSLLGADYTAHTAKGLQPHLISLAELHQDKVGSLVDVLAVKGVSCPHFPHPINHQGNPQGPVAHSDVISE</sequence>
<dbReference type="FunFam" id="4.10.280.10:FF:000015">
    <property type="entry name" value="T-cell acute lymphocytic leukemia 1"/>
    <property type="match status" value="1"/>
</dbReference>
<gene>
    <name evidence="7" type="ORF">CCH79_00005276</name>
</gene>
<dbReference type="Gene3D" id="4.10.280.10">
    <property type="entry name" value="Helix-loop-helix DNA-binding domain"/>
    <property type="match status" value="1"/>
</dbReference>
<evidence type="ECO:0000313" key="7">
    <source>
        <dbReference type="EMBL" id="PWA25141.1"/>
    </source>
</evidence>
<dbReference type="PANTHER" id="PTHR13864">
    <property type="entry name" value="T-CELL ACUTE LYMPHOCYTIC LEUKEMIA/STEM CELL LEUKEMIA-RELATED"/>
    <property type="match status" value="1"/>
</dbReference>
<dbReference type="Proteomes" id="UP000250572">
    <property type="component" value="Unassembled WGS sequence"/>
</dbReference>
<evidence type="ECO:0000256" key="1">
    <source>
        <dbReference type="ARBA" id="ARBA00023015"/>
    </source>
</evidence>
<evidence type="ECO:0000256" key="5">
    <source>
        <dbReference type="SAM" id="MobiDB-lite"/>
    </source>
</evidence>
<dbReference type="InterPro" id="IPR011598">
    <property type="entry name" value="bHLH_dom"/>
</dbReference>
<feature type="domain" description="BHLH" evidence="6">
    <location>
        <begin position="223"/>
        <end position="275"/>
    </location>
</feature>
<proteinExistence type="predicted"/>
<evidence type="ECO:0000313" key="8">
    <source>
        <dbReference type="Proteomes" id="UP000250572"/>
    </source>
</evidence>
<dbReference type="InterPro" id="IPR036638">
    <property type="entry name" value="HLH_DNA-bd_sf"/>
</dbReference>
<dbReference type="EMBL" id="NHOQ01001318">
    <property type="protein sequence ID" value="PWA25141.1"/>
    <property type="molecule type" value="Genomic_DNA"/>
</dbReference>
<dbReference type="AlphaFoldDB" id="A0A315VPR5"/>
<dbReference type="STRING" id="33528.ENSGAFP00000014753"/>
<feature type="compositionally biased region" description="Acidic residues" evidence="5">
    <location>
        <begin position="342"/>
        <end position="356"/>
    </location>
</feature>
<keyword evidence="2" id="KW-0238">DNA-binding</keyword>
<dbReference type="SUPFAM" id="SSF47459">
    <property type="entry name" value="HLH, helix-loop-helix DNA-binding domain"/>
    <property type="match status" value="1"/>
</dbReference>
<dbReference type="PANTHER" id="PTHR13864:SF25">
    <property type="entry name" value="PROTEIN LYL-1-LIKE ISOFORM X1-RELATED"/>
    <property type="match status" value="1"/>
</dbReference>
<dbReference type="Pfam" id="PF00010">
    <property type="entry name" value="HLH"/>
    <property type="match status" value="1"/>
</dbReference>
<organism evidence="7 8">
    <name type="scientific">Gambusia affinis</name>
    <name type="common">Western mosquitofish</name>
    <name type="synonym">Heterandria affinis</name>
    <dbReference type="NCBI Taxonomy" id="33528"/>
    <lineage>
        <taxon>Eukaryota</taxon>
        <taxon>Metazoa</taxon>
        <taxon>Chordata</taxon>
        <taxon>Craniata</taxon>
        <taxon>Vertebrata</taxon>
        <taxon>Euteleostomi</taxon>
        <taxon>Actinopterygii</taxon>
        <taxon>Neopterygii</taxon>
        <taxon>Teleostei</taxon>
        <taxon>Neoteleostei</taxon>
        <taxon>Acanthomorphata</taxon>
        <taxon>Ovalentaria</taxon>
        <taxon>Atherinomorphae</taxon>
        <taxon>Cyprinodontiformes</taxon>
        <taxon>Poeciliidae</taxon>
        <taxon>Poeciliinae</taxon>
        <taxon>Gambusia</taxon>
    </lineage>
</organism>
<dbReference type="GO" id="GO:0046983">
    <property type="term" value="F:protein dimerization activity"/>
    <property type="evidence" value="ECO:0007669"/>
    <property type="project" value="InterPro"/>
</dbReference>